<feature type="signal peptide" evidence="5">
    <location>
        <begin position="1"/>
        <end position="46"/>
    </location>
</feature>
<dbReference type="PANTHER" id="PTHR46093">
    <property type="entry name" value="ACYL-COA-BINDING DOMAIN-CONTAINING PROTEIN 5"/>
    <property type="match status" value="1"/>
</dbReference>
<feature type="region of interest" description="Disordered" evidence="3">
    <location>
        <begin position="476"/>
        <end position="513"/>
    </location>
</feature>
<dbReference type="Gene3D" id="2.120.10.80">
    <property type="entry name" value="Kelch-type beta propeller"/>
    <property type="match status" value="2"/>
</dbReference>
<evidence type="ECO:0008006" key="7">
    <source>
        <dbReference type="Google" id="ProtNLM"/>
    </source>
</evidence>
<sequence length="1003" mass="106337">MGSPGHPHPWPPSSSKMLLCSRSRLPHVLVCLLVSFISSCLPTVHAQTISTSMPVPPLQWIELTGLLSGTSVPPPLKDASIGYDSTDGLLLIFGGESQQGFATQNTYALDLKSLQWSSPQAPNQLDTKPPSRSAMISGDDSAASYRHGHVIVDGESSSDTGLADIWEFDYTSKFWQQVGISPGGPSARWGAVGGIDVRTSNPGVSLNNSFYMAGGYDGKTISPLSEVWRMDISGTLSSNNPNQINASWTRVNINTDITGRVSMGGTIIGQQIVAVGGCTSATSTQAILDSSCAVQDTQIIDASSGDVKSIAPCIAARIDPAVVPNMNGASTDFNQQAFVLLGTFNSSLWDDGGGLARGEVDVLEIGTGAWARVLPAGDPNSGSKYPKPRQGAAVLSVPTTLVGDTSIAASDTIIFGGRDAAGNYLQDVWILRAYNASLSKTNATWSGFSGSLQSGINANGQGVTVQYLSQCATSLGSATSGSSKPGSTSTGTGTGTGSPSGSPSSGGGGLQSSPSNSFPFNTSMLHKALGAVSVALFLPAAAFYRISQPAVSTTRLTDRNLAFMYLGVVVGVAAYALGIVGLATSFTSITAVSPIAKRALTSLHLQTAHGKAGLALFACLYGLVPLLQLLALAMRRCVSPRDREQTDGRFRADSTLEKLSVNERAASPSARSEPASHPPDGIKEGKRRIRSWAGIGTWAGITGRRSNDTGTVADDQPYTPSQRSFEVVNRPIRQRRMSANSLAAFSDPRPSHRPRNLSDMSWLDPRRSTSGMGGEYGLSPIDRREAWTPGTTPMEINSTNGLMLGQQRPVGHPILPPPFEGFIHVLFHALLLALTIFSLVALWQRGLRAAFGVFLAWTAVFYIILIALAWNGRPRESVLSVIFSRLRAEPAAFSAVPRAGSPAGSRPLSTNESVAVPFPTEPGGRGPYQHHQPPYRTAGAEHDYRSTSHGHASPDVDDDDDDDEDTRQRRIEDELSRRDVSIVTVPKRRLYLLNPNPPEEEAS</sequence>
<feature type="transmembrane region" description="Helical" evidence="4">
    <location>
        <begin position="612"/>
        <end position="633"/>
    </location>
</feature>
<dbReference type="OrthoDB" id="10250130at2759"/>
<dbReference type="Proteomes" id="UP000292957">
    <property type="component" value="Unassembled WGS sequence"/>
</dbReference>
<keyword evidence="4" id="KW-1133">Transmembrane helix</keyword>
<keyword evidence="1" id="KW-0880">Kelch repeat</keyword>
<name>A0A4Q9N2G0_9APHY</name>
<evidence type="ECO:0000256" key="1">
    <source>
        <dbReference type="ARBA" id="ARBA00022441"/>
    </source>
</evidence>
<evidence type="ECO:0000256" key="5">
    <source>
        <dbReference type="SAM" id="SignalP"/>
    </source>
</evidence>
<dbReference type="InterPro" id="IPR015915">
    <property type="entry name" value="Kelch-typ_b-propeller"/>
</dbReference>
<feature type="compositionally biased region" description="Basic and acidic residues" evidence="3">
    <location>
        <begin position="966"/>
        <end position="980"/>
    </location>
</feature>
<feature type="compositionally biased region" description="Gly residues" evidence="3">
    <location>
        <begin position="492"/>
        <end position="510"/>
    </location>
</feature>
<organism evidence="6">
    <name type="scientific">Dichomitus squalens</name>
    <dbReference type="NCBI Taxonomy" id="114155"/>
    <lineage>
        <taxon>Eukaryota</taxon>
        <taxon>Fungi</taxon>
        <taxon>Dikarya</taxon>
        <taxon>Basidiomycota</taxon>
        <taxon>Agaricomycotina</taxon>
        <taxon>Agaricomycetes</taxon>
        <taxon>Polyporales</taxon>
        <taxon>Polyporaceae</taxon>
        <taxon>Dichomitus</taxon>
    </lineage>
</organism>
<dbReference type="PANTHER" id="PTHR46093:SF3">
    <property type="entry name" value="ACYL-COA-BINDING DOMAIN-CONTAINING PROTEIN 4"/>
    <property type="match status" value="1"/>
</dbReference>
<gene>
    <name evidence="6" type="ORF">BD311DRAFT_514755</name>
</gene>
<dbReference type="AlphaFoldDB" id="A0A4Q9N2G0"/>
<dbReference type="Pfam" id="PF24681">
    <property type="entry name" value="Kelch_KLHDC2_KLHL20_DRC7"/>
    <property type="match status" value="1"/>
</dbReference>
<keyword evidence="5" id="KW-0732">Signal</keyword>
<feature type="transmembrane region" description="Helical" evidence="4">
    <location>
        <begin position="565"/>
        <end position="592"/>
    </location>
</feature>
<feature type="region of interest" description="Disordered" evidence="3">
    <location>
        <begin position="743"/>
        <end position="764"/>
    </location>
</feature>
<feature type="transmembrane region" description="Helical" evidence="4">
    <location>
        <begin position="524"/>
        <end position="544"/>
    </location>
</feature>
<feature type="compositionally biased region" description="Acidic residues" evidence="3">
    <location>
        <begin position="955"/>
        <end position="965"/>
    </location>
</feature>
<dbReference type="EMBL" id="ML143393">
    <property type="protein sequence ID" value="TBU32906.1"/>
    <property type="molecule type" value="Genomic_DNA"/>
</dbReference>
<feature type="region of interest" description="Disordered" evidence="3">
    <location>
        <begin position="661"/>
        <end position="686"/>
    </location>
</feature>
<accession>A0A4Q9N2G0</accession>
<feature type="compositionally biased region" description="Low complexity" evidence="3">
    <location>
        <begin position="663"/>
        <end position="679"/>
    </location>
</feature>
<feature type="transmembrane region" description="Helical" evidence="4">
    <location>
        <begin position="849"/>
        <end position="870"/>
    </location>
</feature>
<keyword evidence="4" id="KW-0472">Membrane</keyword>
<evidence type="ECO:0000256" key="4">
    <source>
        <dbReference type="SAM" id="Phobius"/>
    </source>
</evidence>
<feature type="chain" id="PRO_5020397675" description="Galactose oxidase" evidence="5">
    <location>
        <begin position="47"/>
        <end position="1003"/>
    </location>
</feature>
<evidence type="ECO:0000256" key="2">
    <source>
        <dbReference type="ARBA" id="ARBA00022737"/>
    </source>
</evidence>
<evidence type="ECO:0000256" key="3">
    <source>
        <dbReference type="SAM" id="MobiDB-lite"/>
    </source>
</evidence>
<feature type="region of interest" description="Disordered" evidence="3">
    <location>
        <begin position="119"/>
        <end position="139"/>
    </location>
</feature>
<reference evidence="6" key="1">
    <citation type="submission" date="2019-01" db="EMBL/GenBank/DDBJ databases">
        <title>Draft genome sequences of three monokaryotic isolates of the white-rot basidiomycete fungus Dichomitus squalens.</title>
        <authorList>
            <consortium name="DOE Joint Genome Institute"/>
            <person name="Lopez S.C."/>
            <person name="Andreopoulos B."/>
            <person name="Pangilinan J."/>
            <person name="Lipzen A."/>
            <person name="Riley R."/>
            <person name="Ahrendt S."/>
            <person name="Ng V."/>
            <person name="Barry K."/>
            <person name="Daum C."/>
            <person name="Grigoriev I.V."/>
            <person name="Hilden K.S."/>
            <person name="Makela M.R."/>
            <person name="de Vries R.P."/>
        </authorList>
    </citation>
    <scope>NUCLEOTIDE SEQUENCE [LARGE SCALE GENOMIC DNA]</scope>
    <source>
        <strain evidence="6">OM18370.1</strain>
    </source>
</reference>
<keyword evidence="4" id="KW-0812">Transmembrane</keyword>
<feature type="transmembrane region" description="Helical" evidence="4">
    <location>
        <begin position="822"/>
        <end position="843"/>
    </location>
</feature>
<evidence type="ECO:0000313" key="6">
    <source>
        <dbReference type="EMBL" id="TBU32906.1"/>
    </source>
</evidence>
<feature type="compositionally biased region" description="Low complexity" evidence="3">
    <location>
        <begin position="476"/>
        <end position="491"/>
    </location>
</feature>
<dbReference type="SUPFAM" id="SSF117281">
    <property type="entry name" value="Kelch motif"/>
    <property type="match status" value="1"/>
</dbReference>
<protein>
    <recommendedName>
        <fullName evidence="7">Galactose oxidase</fullName>
    </recommendedName>
</protein>
<keyword evidence="2" id="KW-0677">Repeat</keyword>
<proteinExistence type="predicted"/>
<feature type="region of interest" description="Disordered" evidence="3">
    <location>
        <begin position="896"/>
        <end position="982"/>
    </location>
</feature>